<dbReference type="GO" id="GO:0008270">
    <property type="term" value="F:zinc ion binding"/>
    <property type="evidence" value="ECO:0007669"/>
    <property type="project" value="UniProtKB-KW"/>
</dbReference>
<reference evidence="6" key="1">
    <citation type="submission" date="2025-08" db="UniProtKB">
        <authorList>
            <consortium name="RefSeq"/>
        </authorList>
    </citation>
    <scope>IDENTIFICATION</scope>
</reference>
<dbReference type="RefSeq" id="XP_033808563.1">
    <property type="nucleotide sequence ID" value="XM_033952672.1"/>
</dbReference>
<evidence type="ECO:0000259" key="3">
    <source>
        <dbReference type="PROSITE" id="PS50158"/>
    </source>
</evidence>
<keyword evidence="5" id="KW-1185">Reference proteome</keyword>
<dbReference type="InterPro" id="IPR003309">
    <property type="entry name" value="SCAN_dom"/>
</dbReference>
<dbReference type="PROSITE" id="PS50804">
    <property type="entry name" value="SCAN_BOX"/>
    <property type="match status" value="1"/>
</dbReference>
<dbReference type="AlphaFoldDB" id="A0A6P8RTK0"/>
<feature type="domain" description="CCHC-type" evidence="3">
    <location>
        <begin position="283"/>
        <end position="298"/>
    </location>
</feature>
<evidence type="ECO:0000256" key="1">
    <source>
        <dbReference type="PROSITE-ProRule" id="PRU00047"/>
    </source>
</evidence>
<dbReference type="SMART" id="SM00343">
    <property type="entry name" value="ZnF_C2HC"/>
    <property type="match status" value="1"/>
</dbReference>
<dbReference type="InParanoid" id="A0A6P8RTK0"/>
<evidence type="ECO:0000256" key="2">
    <source>
        <dbReference type="SAM" id="MobiDB-lite"/>
    </source>
</evidence>
<name>A0A6P8RTK0_GEOSA</name>
<dbReference type="FunCoup" id="A0A6P8RTK0">
    <property type="interactions" value="4074"/>
</dbReference>
<dbReference type="GeneID" id="117363993"/>
<keyword evidence="1" id="KW-0479">Metal-binding</keyword>
<evidence type="ECO:0000313" key="6">
    <source>
        <dbReference type="RefSeq" id="XP_033808563.1"/>
    </source>
</evidence>
<dbReference type="SUPFAM" id="SSF47353">
    <property type="entry name" value="Retrovirus capsid dimerization domain-like"/>
    <property type="match status" value="1"/>
</dbReference>
<accession>A0A6P8RTK0</accession>
<dbReference type="PANTHER" id="PTHR46888">
    <property type="entry name" value="ZINC KNUCKLE DOMAINCONTAINING PROTEIN-RELATED"/>
    <property type="match status" value="1"/>
</dbReference>
<dbReference type="Pfam" id="PF00098">
    <property type="entry name" value="zf-CCHC"/>
    <property type="match status" value="1"/>
</dbReference>
<organism evidence="5 6">
    <name type="scientific">Geotrypetes seraphini</name>
    <name type="common">Gaboon caecilian</name>
    <name type="synonym">Caecilia seraphini</name>
    <dbReference type="NCBI Taxonomy" id="260995"/>
    <lineage>
        <taxon>Eukaryota</taxon>
        <taxon>Metazoa</taxon>
        <taxon>Chordata</taxon>
        <taxon>Craniata</taxon>
        <taxon>Vertebrata</taxon>
        <taxon>Euteleostomi</taxon>
        <taxon>Amphibia</taxon>
        <taxon>Gymnophiona</taxon>
        <taxon>Geotrypetes</taxon>
    </lineage>
</organism>
<keyword evidence="1" id="KW-0863">Zinc-finger</keyword>
<dbReference type="Pfam" id="PF02023">
    <property type="entry name" value="SCAN"/>
    <property type="match status" value="1"/>
</dbReference>
<dbReference type="InterPro" id="IPR021109">
    <property type="entry name" value="Peptidase_aspartic_dom_sf"/>
</dbReference>
<evidence type="ECO:0000259" key="4">
    <source>
        <dbReference type="PROSITE" id="PS50804"/>
    </source>
</evidence>
<dbReference type="GO" id="GO:0003676">
    <property type="term" value="F:nucleic acid binding"/>
    <property type="evidence" value="ECO:0007669"/>
    <property type="project" value="InterPro"/>
</dbReference>
<dbReference type="Gene3D" id="2.40.70.10">
    <property type="entry name" value="Acid Proteases"/>
    <property type="match status" value="1"/>
</dbReference>
<dbReference type="PANTHER" id="PTHR46888:SF1">
    <property type="entry name" value="RIBONUCLEASE H"/>
    <property type="match status" value="1"/>
</dbReference>
<sequence length="374" mass="42321">MESVKPTTAWEVERRQLAEAMRESVRTQMDLWKADQSAQQTRHAELLHMLGEQVQAMHKLAQRQMTEPNTSAPVGASFGEPIRLNKLAPEDDIEDFLLAFERVAGASHWPQDQWAIKLIPCLAGRALEAYRTLNTEQASDYKCLKEVLLEYLGHTPEQYRMQFRALKMEPGERPKALAQRLKRLCERWLTPFLQSLPAVIAELVREQFMEAVPGSLRDWLARQGAPTLGQTVAIAEAFLEAQDPSRNQGSRRTPWEETSRVRGSSHTTPSRYNQSTSRDRTFRCFSCGKMGHRSTQCKGKLNLASRKESPGPREGREYFLPVRVGGVPATALLDSGANQSSVSRALWRAHSNRSAKPDGTMDLRIQTEAQLRQN</sequence>
<evidence type="ECO:0000313" key="5">
    <source>
        <dbReference type="Proteomes" id="UP000515159"/>
    </source>
</evidence>
<dbReference type="SUPFAM" id="SSF57756">
    <property type="entry name" value="Retrovirus zinc finger-like domains"/>
    <property type="match status" value="1"/>
</dbReference>
<protein>
    <submittedName>
        <fullName evidence="6">Uncharacterized protein LOC117363993</fullName>
    </submittedName>
</protein>
<proteinExistence type="predicted"/>
<dbReference type="PROSITE" id="PS50158">
    <property type="entry name" value="ZF_CCHC"/>
    <property type="match status" value="1"/>
</dbReference>
<feature type="compositionally biased region" description="Polar residues" evidence="2">
    <location>
        <begin position="261"/>
        <end position="275"/>
    </location>
</feature>
<feature type="domain" description="SCAN box" evidence="4">
    <location>
        <begin position="160"/>
        <end position="236"/>
    </location>
</feature>
<dbReference type="SUPFAM" id="SSF50630">
    <property type="entry name" value="Acid proteases"/>
    <property type="match status" value="1"/>
</dbReference>
<dbReference type="InterPro" id="IPR038269">
    <property type="entry name" value="SCAN_sf"/>
</dbReference>
<dbReference type="InterPro" id="IPR001878">
    <property type="entry name" value="Znf_CCHC"/>
</dbReference>
<dbReference type="KEGG" id="gsh:117363993"/>
<gene>
    <name evidence="6" type="primary">LOC117363993</name>
</gene>
<dbReference type="Proteomes" id="UP000515159">
    <property type="component" value="Chromosome 7"/>
</dbReference>
<keyword evidence="1" id="KW-0862">Zinc</keyword>
<dbReference type="InterPro" id="IPR036875">
    <property type="entry name" value="Znf_CCHC_sf"/>
</dbReference>
<feature type="region of interest" description="Disordered" evidence="2">
    <location>
        <begin position="239"/>
        <end position="275"/>
    </location>
</feature>
<dbReference type="Gene3D" id="1.10.4020.10">
    <property type="entry name" value="DNA breaking-rejoining enzymes"/>
    <property type="match status" value="1"/>
</dbReference>
<dbReference type="OrthoDB" id="9907264at2759"/>
<dbReference type="SMART" id="SM00431">
    <property type="entry name" value="SCAN"/>
    <property type="match status" value="1"/>
</dbReference>